<dbReference type="AlphaFoldDB" id="A0AAX4IMX1"/>
<evidence type="ECO:0000313" key="2">
    <source>
        <dbReference type="EMBL" id="WQF84888.1"/>
    </source>
</evidence>
<dbReference type="GeneID" id="87946404"/>
<reference evidence="3" key="1">
    <citation type="journal article" date="2023" name="bioRxiv">
        <title>Complete genome of the Medicago anthracnose fungus, Colletotrichum destructivum, reveals a mini-chromosome-like region within a core chromosome.</title>
        <authorList>
            <person name="Lapalu N."/>
            <person name="Simon A."/>
            <person name="Lu A."/>
            <person name="Plaumann P.-L."/>
            <person name="Amselem J."/>
            <person name="Pigne S."/>
            <person name="Auger A."/>
            <person name="Koch C."/>
            <person name="Dallery J.-F."/>
            <person name="O'Connell R.J."/>
        </authorList>
    </citation>
    <scope>NUCLEOTIDE SEQUENCE [LARGE SCALE GENOMIC DNA]</scope>
    <source>
        <strain evidence="3">CBS 520.97</strain>
    </source>
</reference>
<dbReference type="RefSeq" id="XP_062782111.1">
    <property type="nucleotide sequence ID" value="XM_062926060.1"/>
</dbReference>
<protein>
    <submittedName>
        <fullName evidence="2">Uncharacterized protein</fullName>
    </submittedName>
</protein>
<dbReference type="KEGG" id="cdet:87946404"/>
<name>A0AAX4IMX1_9PEZI</name>
<feature type="region of interest" description="Disordered" evidence="1">
    <location>
        <begin position="100"/>
        <end position="125"/>
    </location>
</feature>
<feature type="compositionally biased region" description="Basic and acidic residues" evidence="1">
    <location>
        <begin position="107"/>
        <end position="116"/>
    </location>
</feature>
<evidence type="ECO:0000256" key="1">
    <source>
        <dbReference type="SAM" id="MobiDB-lite"/>
    </source>
</evidence>
<sequence>MDPSLRPGLALPPSQTHISRLWEIYPLATGLFSTASSPELLTKTARHRSSAPACLADREEIRPAHLLVFLGGGGGAASSLQAQPGKLLLPANCEIQGPLSNRGTWGRTEHHQRDPPGKLTPAHARPQRPCLFPLLLATSKYLDAFS</sequence>
<organism evidence="2 3">
    <name type="scientific">Colletotrichum destructivum</name>
    <dbReference type="NCBI Taxonomy" id="34406"/>
    <lineage>
        <taxon>Eukaryota</taxon>
        <taxon>Fungi</taxon>
        <taxon>Dikarya</taxon>
        <taxon>Ascomycota</taxon>
        <taxon>Pezizomycotina</taxon>
        <taxon>Sordariomycetes</taxon>
        <taxon>Hypocreomycetidae</taxon>
        <taxon>Glomerellales</taxon>
        <taxon>Glomerellaceae</taxon>
        <taxon>Colletotrichum</taxon>
        <taxon>Colletotrichum destructivum species complex</taxon>
    </lineage>
</organism>
<dbReference type="EMBL" id="CP137310">
    <property type="protein sequence ID" value="WQF84888.1"/>
    <property type="molecule type" value="Genomic_DNA"/>
</dbReference>
<dbReference type="Proteomes" id="UP001322277">
    <property type="component" value="Chromosome 6"/>
</dbReference>
<keyword evidence="3" id="KW-1185">Reference proteome</keyword>
<gene>
    <name evidence="2" type="ORF">CDEST_09902</name>
</gene>
<evidence type="ECO:0000313" key="3">
    <source>
        <dbReference type="Proteomes" id="UP001322277"/>
    </source>
</evidence>
<proteinExistence type="predicted"/>
<accession>A0AAX4IMX1</accession>